<gene>
    <name evidence="3" type="ORF">EGYM00163_LOCUS41378</name>
</gene>
<dbReference type="SUPFAM" id="SSF52266">
    <property type="entry name" value="SGNH hydrolase"/>
    <property type="match status" value="1"/>
</dbReference>
<dbReference type="PANTHER" id="PTHR30383">
    <property type="entry name" value="THIOESTERASE 1/PROTEASE 1/LYSOPHOSPHOLIPASE L1"/>
    <property type="match status" value="1"/>
</dbReference>
<keyword evidence="1" id="KW-0732">Signal</keyword>
<sequence>MAAILLLTVLMYILAPPLMGYSQQRHLLPSTAFAAPQRAIAYALPHVAYAPPRQQPLPLRPTRQAITAAAATSDAAAQAPIRTILALGDGYTIGESVLPSEGWPMQLADQLRAKGIAIGGVDVVAQAGWRTDDLQAALEGKAQGDQPKPQGWAAAFLMAAPKGSLLQKEYDVVALQIGGSDRMEGKSVEQYGADFEALLKLALTKTGGDASRIFVLSIPDSGAAPADVATGIDAYNSVNKDLAAANGIGYVDITAISRKGATDASLITWDGVYPSAKMYREWVSLMVDDVTAALDAKG</sequence>
<organism evidence="3">
    <name type="scientific">Eutreptiella gymnastica</name>
    <dbReference type="NCBI Taxonomy" id="73025"/>
    <lineage>
        <taxon>Eukaryota</taxon>
        <taxon>Discoba</taxon>
        <taxon>Euglenozoa</taxon>
        <taxon>Euglenida</taxon>
        <taxon>Spirocuta</taxon>
        <taxon>Euglenophyceae</taxon>
        <taxon>Eutreptiales</taxon>
        <taxon>Eutreptiaceae</taxon>
        <taxon>Eutreptiella</taxon>
    </lineage>
</organism>
<feature type="chain" id="PRO_5031010685" description="SGNH hydrolase-type esterase domain-containing protein" evidence="1">
    <location>
        <begin position="21"/>
        <end position="298"/>
    </location>
</feature>
<evidence type="ECO:0000256" key="1">
    <source>
        <dbReference type="SAM" id="SignalP"/>
    </source>
</evidence>
<dbReference type="InterPro" id="IPR051532">
    <property type="entry name" value="Ester_Hydrolysis_Enzymes"/>
</dbReference>
<dbReference type="Gene3D" id="3.40.50.1110">
    <property type="entry name" value="SGNH hydrolase"/>
    <property type="match status" value="1"/>
</dbReference>
<protein>
    <recommendedName>
        <fullName evidence="2">SGNH hydrolase-type esterase domain-containing protein</fullName>
    </recommendedName>
</protein>
<dbReference type="PANTHER" id="PTHR30383:SF5">
    <property type="entry name" value="SGNH HYDROLASE-TYPE ESTERASE DOMAIN-CONTAINING PROTEIN"/>
    <property type="match status" value="1"/>
</dbReference>
<dbReference type="AlphaFoldDB" id="A0A7S4G9Z4"/>
<evidence type="ECO:0000313" key="3">
    <source>
        <dbReference type="EMBL" id="CAE0830098.1"/>
    </source>
</evidence>
<dbReference type="EMBL" id="HBJA01120266">
    <property type="protein sequence ID" value="CAE0830098.1"/>
    <property type="molecule type" value="Transcribed_RNA"/>
</dbReference>
<dbReference type="GO" id="GO:0004622">
    <property type="term" value="F:phosphatidylcholine lysophospholipase activity"/>
    <property type="evidence" value="ECO:0007669"/>
    <property type="project" value="TreeGrafter"/>
</dbReference>
<evidence type="ECO:0000259" key="2">
    <source>
        <dbReference type="Pfam" id="PF13472"/>
    </source>
</evidence>
<reference evidence="3" key="1">
    <citation type="submission" date="2021-01" db="EMBL/GenBank/DDBJ databases">
        <authorList>
            <person name="Corre E."/>
            <person name="Pelletier E."/>
            <person name="Niang G."/>
            <person name="Scheremetjew M."/>
            <person name="Finn R."/>
            <person name="Kale V."/>
            <person name="Holt S."/>
            <person name="Cochrane G."/>
            <person name="Meng A."/>
            <person name="Brown T."/>
            <person name="Cohen L."/>
        </authorList>
    </citation>
    <scope>NUCLEOTIDE SEQUENCE</scope>
    <source>
        <strain evidence="3">CCMP1594</strain>
    </source>
</reference>
<feature type="domain" description="SGNH hydrolase-type esterase" evidence="2">
    <location>
        <begin position="86"/>
        <end position="280"/>
    </location>
</feature>
<name>A0A7S4G9Z4_9EUGL</name>
<dbReference type="Pfam" id="PF13472">
    <property type="entry name" value="Lipase_GDSL_2"/>
    <property type="match status" value="1"/>
</dbReference>
<proteinExistence type="predicted"/>
<dbReference type="InterPro" id="IPR013830">
    <property type="entry name" value="SGNH_hydro"/>
</dbReference>
<dbReference type="InterPro" id="IPR036514">
    <property type="entry name" value="SGNH_hydro_sf"/>
</dbReference>
<accession>A0A7S4G9Z4</accession>
<feature type="signal peptide" evidence="1">
    <location>
        <begin position="1"/>
        <end position="20"/>
    </location>
</feature>